<dbReference type="GO" id="GO:0006508">
    <property type="term" value="P:proteolysis"/>
    <property type="evidence" value="ECO:0007669"/>
    <property type="project" value="UniProtKB-KW"/>
</dbReference>
<keyword evidence="6" id="KW-1015">Disulfide bond</keyword>
<evidence type="ECO:0000256" key="2">
    <source>
        <dbReference type="ARBA" id="ARBA00022670"/>
    </source>
</evidence>
<dbReference type="InterPro" id="IPR032861">
    <property type="entry name" value="TAXi_N"/>
</dbReference>
<dbReference type="FunFam" id="2.40.70.10:FF:000021">
    <property type="entry name" value="Aspartyl protease AED1"/>
    <property type="match status" value="3"/>
</dbReference>
<evidence type="ECO:0000313" key="10">
    <source>
        <dbReference type="EMBL" id="RXH73061.1"/>
    </source>
</evidence>
<evidence type="ECO:0000313" key="11">
    <source>
        <dbReference type="Proteomes" id="UP000290289"/>
    </source>
</evidence>
<dbReference type="GO" id="GO:0004190">
    <property type="term" value="F:aspartic-type endopeptidase activity"/>
    <property type="evidence" value="ECO:0007669"/>
    <property type="project" value="UniProtKB-KW"/>
</dbReference>
<comment type="similarity">
    <text evidence="1">Belongs to the peptidase A1 family.</text>
</comment>
<dbReference type="InterPro" id="IPR001461">
    <property type="entry name" value="Aspartic_peptidase_A1"/>
</dbReference>
<evidence type="ECO:0000259" key="9">
    <source>
        <dbReference type="PROSITE" id="PS51767"/>
    </source>
</evidence>
<dbReference type="SUPFAM" id="SSF50630">
    <property type="entry name" value="Acid proteases"/>
    <property type="match status" value="3"/>
</dbReference>
<reference evidence="10 11" key="1">
    <citation type="submission" date="2018-10" db="EMBL/GenBank/DDBJ databases">
        <title>A high-quality apple genome assembly.</title>
        <authorList>
            <person name="Hu J."/>
        </authorList>
    </citation>
    <scope>NUCLEOTIDE SEQUENCE [LARGE SCALE GENOMIC DNA]</scope>
    <source>
        <strain evidence="11">cv. HFTH1</strain>
        <tissue evidence="10">Young leaf</tissue>
    </source>
</reference>
<proteinExistence type="inferred from homology"/>
<dbReference type="InterPro" id="IPR021109">
    <property type="entry name" value="Peptidase_aspartic_dom_sf"/>
</dbReference>
<dbReference type="Pfam" id="PF14543">
    <property type="entry name" value="TAXi_N"/>
    <property type="match status" value="3"/>
</dbReference>
<dbReference type="InterPro" id="IPR033121">
    <property type="entry name" value="PEPTIDASE_A1"/>
</dbReference>
<keyword evidence="4" id="KW-0064">Aspartyl protease</keyword>
<keyword evidence="11" id="KW-1185">Reference proteome</keyword>
<feature type="region of interest" description="Disordered" evidence="8">
    <location>
        <begin position="64"/>
        <end position="84"/>
    </location>
</feature>
<dbReference type="PANTHER" id="PTHR13683:SF750">
    <property type="entry name" value="ASPARTYL PROTEASE AED1"/>
    <property type="match status" value="1"/>
</dbReference>
<dbReference type="Proteomes" id="UP000290289">
    <property type="component" value="Chromosome 15"/>
</dbReference>
<feature type="domain" description="Peptidase A1" evidence="9">
    <location>
        <begin position="161"/>
        <end position="500"/>
    </location>
</feature>
<keyword evidence="2" id="KW-0645">Protease</keyword>
<dbReference type="Gene3D" id="2.40.70.10">
    <property type="entry name" value="Acid Proteases"/>
    <property type="match status" value="6"/>
</dbReference>
<dbReference type="FunFam" id="2.40.70.10:FF:000013">
    <property type="entry name" value="Aspartyl protease AED1"/>
    <property type="match status" value="3"/>
</dbReference>
<dbReference type="PANTHER" id="PTHR13683">
    <property type="entry name" value="ASPARTYL PROTEASES"/>
    <property type="match status" value="1"/>
</dbReference>
<gene>
    <name evidence="10" type="ORF">DVH24_012745</name>
</gene>
<evidence type="ECO:0000256" key="3">
    <source>
        <dbReference type="ARBA" id="ARBA00022729"/>
    </source>
</evidence>
<comment type="caution">
    <text evidence="10">The sequence shown here is derived from an EMBL/GenBank/DDBJ whole genome shotgun (WGS) entry which is preliminary data.</text>
</comment>
<evidence type="ECO:0000256" key="7">
    <source>
        <dbReference type="PIRSR" id="PIRSR601461-1"/>
    </source>
</evidence>
<feature type="active site" evidence="7">
    <location>
        <position position="179"/>
    </location>
</feature>
<evidence type="ECO:0000256" key="1">
    <source>
        <dbReference type="ARBA" id="ARBA00007447"/>
    </source>
</evidence>
<feature type="active site" evidence="7">
    <location>
        <position position="382"/>
    </location>
</feature>
<evidence type="ECO:0000256" key="8">
    <source>
        <dbReference type="SAM" id="MobiDB-lite"/>
    </source>
</evidence>
<sequence length="1438" mass="152996">MAATPSFSSSSSSSSSLMSYLLGFSVFLTLFLSSLEKGFAVEENQLLHQHAHTVELNSLLPATSCSPSSSAKGHDNKEPTSSSTVLKVVHKHGPCSGIKKNKSKIPTHAQILNQDQARVDSIHSRVNTKKSPSAATVDKLRPSADTKIPAQSGSVVGSGNYIVSVGLGSPKKMLSLIFDTGSDLTWTQCRPCAKSCYKQKEPIFDPATSSSYVNISCSSATCSELVSGTGNTPGCASSTCVYGIQYGDQSFSVGFFGKERLSLTPTDIFDGFLFGCGQNNQGLFGGAAGLLGLGRDKISIIEQSALKYNRFFSYCLPSKSSGTGYLSFGKGGGSSGAVKFTPLSDVSQGGSFYGLDVVGISVGGKKLPISGTIFSSSGTIIDSGTVITRLPPTAYKALRDAFQQGMKSYPSAPALSILDTCYDFSNADTVTFPKISFEFGGRTTLELDPTGIFYAASADQVCLAFAANGDDSDIGIFGNVQQKRVQGFASAEGDTKTDLLPHTHTVEVNSLQPATTCILSTQVMINEKLKMNIFNSGPYNNKESVLEVVHKHGLCNQHKSQSNPTDQDRTQILKQDEARVSSIHYRLNSLTLPDAATNTIPVQYGLELGSSNYIVTVGLGTPAKNLSLLIDTGSDLTWTQCRPCVRSCYKQKEPMFDPSHSTSYSNISCESAACSQLTVAGIGRDCSAATCTYSAKYLDNSSSLGFFGNDKLTLTPTDAYDDFDFGCAQNSKGQFGAAAGLLGLGRTSISFVEQTSQKYKRVFSYCLPSTSSSTGYLKFGPDGGSGNAVKFTPLKTLSQSATFYALDLVGITIGSRQLKISASVFSKSGTVIDSGTVITRLPATPYAALRVAFRKAMEKYPFAKSKSALLDTCYDFSGLKTVSYPKIGFVFGGGVTVDLDATGILFQTSGSQFCLAFAGNKDDNSVGIIGNVQQKRLQVVYDVAGGRIGFGSAVLCSLEKGFALAGRKDKLTHHTVQLNSLLPATTCTPSTKGHNKKHGSVLEVVHRHGPCYEPNQHKTKTATDLHEYFTQFFKQDQARVDSIYSRLKATKRYSTKTDDNIPITQSEDTNTFPAPSARTVGGSGNYVVKVGLGTPAKSFSLVFDTGSDLTWTQCQPCRFGTGSDLTCYDQTEPIYDPSLSTSYANISCNTATCNELTSATSTGPYCYRATNTCLYLIGYGDNSTSAGYYGTERLTLTATSTDVFDGFLFGCGQDNEGLFVGIAGLLGLGRNKISLIEQTAAKYGRYFSYCLPVDQSSTGFLRLGNDRGNSAAVKFTPLTTLAAGESFYGLDLVGISVSGQQVSIPSTVFSTGTLIDSGTVITRLPAVAYTAMRDAFREGMKSYGEPKTVEGVLDTCYDLRAYNLDTVSFPAVAFTFSGGLTLELKVGGTVVVIVDTSQVCLAFLPTPEEGIIGNFQQKGFEVVYDVAGGKIGFATGSC</sequence>
<dbReference type="PROSITE" id="PS51767">
    <property type="entry name" value="PEPTIDASE_A1"/>
    <property type="match status" value="3"/>
</dbReference>
<organism evidence="10 11">
    <name type="scientific">Malus domestica</name>
    <name type="common">Apple</name>
    <name type="synonym">Pyrus malus</name>
    <dbReference type="NCBI Taxonomy" id="3750"/>
    <lineage>
        <taxon>Eukaryota</taxon>
        <taxon>Viridiplantae</taxon>
        <taxon>Streptophyta</taxon>
        <taxon>Embryophyta</taxon>
        <taxon>Tracheophyta</taxon>
        <taxon>Spermatophyta</taxon>
        <taxon>Magnoliopsida</taxon>
        <taxon>eudicotyledons</taxon>
        <taxon>Gunneridae</taxon>
        <taxon>Pentapetalae</taxon>
        <taxon>rosids</taxon>
        <taxon>fabids</taxon>
        <taxon>Rosales</taxon>
        <taxon>Rosaceae</taxon>
        <taxon>Amygdaloideae</taxon>
        <taxon>Maleae</taxon>
        <taxon>Malus</taxon>
    </lineage>
</organism>
<evidence type="ECO:0000256" key="6">
    <source>
        <dbReference type="ARBA" id="ARBA00023157"/>
    </source>
</evidence>
<evidence type="ECO:0000256" key="5">
    <source>
        <dbReference type="ARBA" id="ARBA00022801"/>
    </source>
</evidence>
<dbReference type="EMBL" id="RDQH01000341">
    <property type="protein sequence ID" value="RXH73061.1"/>
    <property type="molecule type" value="Genomic_DNA"/>
</dbReference>
<feature type="domain" description="Peptidase A1" evidence="9">
    <location>
        <begin position="1086"/>
        <end position="1434"/>
    </location>
</feature>
<feature type="domain" description="Peptidase A1" evidence="9">
    <location>
        <begin position="613"/>
        <end position="951"/>
    </location>
</feature>
<dbReference type="Pfam" id="PF14541">
    <property type="entry name" value="TAXi_C"/>
    <property type="match status" value="3"/>
</dbReference>
<evidence type="ECO:0000256" key="4">
    <source>
        <dbReference type="ARBA" id="ARBA00022750"/>
    </source>
</evidence>
<dbReference type="InterPro" id="IPR032799">
    <property type="entry name" value="TAXi_C"/>
</dbReference>
<name>A0A498HV69_MALDO</name>
<keyword evidence="3" id="KW-0732">Signal</keyword>
<accession>A0A498HV69</accession>
<keyword evidence="5" id="KW-0378">Hydrolase</keyword>
<protein>
    <recommendedName>
        <fullName evidence="9">Peptidase A1 domain-containing protein</fullName>
    </recommendedName>
</protein>